<feature type="domain" description="PilY1 beta-propeller" evidence="7">
    <location>
        <begin position="633"/>
        <end position="967"/>
    </location>
</feature>
<evidence type="ECO:0000256" key="3">
    <source>
        <dbReference type="ARBA" id="ARBA00022558"/>
    </source>
</evidence>
<accession>A0ABX1TQH0</accession>
<evidence type="ECO:0000313" key="9">
    <source>
        <dbReference type="Proteomes" id="UP000760480"/>
    </source>
</evidence>
<evidence type="ECO:0000256" key="4">
    <source>
        <dbReference type="ARBA" id="ARBA00022723"/>
    </source>
</evidence>
<evidence type="ECO:0000256" key="6">
    <source>
        <dbReference type="ARBA" id="ARBA00023263"/>
    </source>
</evidence>
<evidence type="ECO:0000256" key="5">
    <source>
        <dbReference type="ARBA" id="ARBA00022837"/>
    </source>
</evidence>
<evidence type="ECO:0000313" key="8">
    <source>
        <dbReference type="EMBL" id="NMQ20264.1"/>
    </source>
</evidence>
<comment type="similarity">
    <text evidence="2">Belongs to the PilY1 family.</text>
</comment>
<comment type="subcellular location">
    <subcellularLocation>
        <location evidence="1">Fimbrium</location>
    </subcellularLocation>
</comment>
<dbReference type="InterPro" id="IPR011047">
    <property type="entry name" value="Quinoprotein_ADH-like_sf"/>
</dbReference>
<keyword evidence="3" id="KW-1029">Fimbrium biogenesis</keyword>
<gene>
    <name evidence="8" type="ORF">E4P82_14295</name>
</gene>
<sequence length="990" mass="106659">MNFDKDTGRFLNQGATDAGIINTLNRFRISGYNFGTKTYQNSCGSPGILSFTDGQCVDWGNPLSEIYLEALRYLGGKTSPTSAFNANDSTFIPSLPQVTWSDPMPEGEWCAYNTAIVISTGLNSFDTDQLSNDLSINAATKTNEVGTQEGISGSYLIGSNGTISNNQCTAKTLSGLANAKGVCPEVPSLEGGYQIAGLAYDAHVNDLRSDREGKQLIDTYTIALAESLPRFEIPVGDGTVTLLPSCEANSSSTATAASTGWRVCSMTDLTVEQLNYVGSGADRKLVSGSFMVNWEDSTWGNDYDMDGIERLSFCVGSACNNLTVTCPTTISAYQPIVWPSVTSDQLAVTNCVIQTQAGHTLRFGYTVTGSTTDSVKLPVLRPGGKNFNVGANLPSGVSEPDTQTYFVGTSTGKLLENPLFYAAKYGAFKDENNNNEPDLESEWNADNDSKKIPDGFNQVKNPAKLEESLNNILADVIKVAKETGSSTAVTTNSTRLETSSLVYQAQFNSENWTGRMFAYSLFFDDPNNPEGSIGNQIWDVTDKFPNPDDRKIFSYDPDLMTAKGIEFAWDELSDSQKALLDKECFDDNSCTESLILNYLRGDDSEEAPSGPYRSRTVTVENDSGVGVDEHLKLGDIVNSDPWFVGIENFGYNILPNPEGAAYLTYRSSSSYANRRKMIYVGANDGLLHGFDATDSADGGKEILAYVPNTTIISQTIQTGESDLRSLTRPDYTHKYFIDGSPRAGDVYFGSAWHTVLAGTLGAGGKGIFALDVTNPDTFTKSNILWEINTLNSPNASDLTDTSSQAGFANNLGYTFSQPSVVRMANGKWAVIIGNGYNSTSQKAVLYIIDAETGHLIKSIDTKVGSATQLNGLSTPIAVDVNDDRIVDAVYAGDLQGNLWKFDVSDSSTSNWGVAFMNGASPKPLFVAKDANNVIQPITAKPQVGKNPAGGVLVYFGTGRYFVEGDNDFDDKLVNASPTPPTVQTFLCGLG</sequence>
<dbReference type="Pfam" id="PF05567">
    <property type="entry name" value="T4P_PilY1"/>
    <property type="match status" value="1"/>
</dbReference>
<evidence type="ECO:0000256" key="1">
    <source>
        <dbReference type="ARBA" id="ARBA00004561"/>
    </source>
</evidence>
<comment type="caution">
    <text evidence="8">The sequence shown here is derived from an EMBL/GenBank/DDBJ whole genome shotgun (WGS) entry which is preliminary data.</text>
</comment>
<protein>
    <submittedName>
        <fullName evidence="8">Pilus assembly protein PilC</fullName>
    </submittedName>
</protein>
<keyword evidence="6" id="KW-0281">Fimbrium</keyword>
<keyword evidence="4" id="KW-0479">Metal-binding</keyword>
<reference evidence="8 9" key="1">
    <citation type="submission" date="2019-03" db="EMBL/GenBank/DDBJ databases">
        <title>Metabolic reconstructions from genomes of highly enriched 'Candidatus Accumulibacter' and 'Candidatus Competibacter' bioreactor populations.</title>
        <authorList>
            <person name="Annavajhala M.K."/>
            <person name="Welles L."/>
            <person name="Abbas B."/>
            <person name="Sorokin D."/>
            <person name="Park H."/>
            <person name="Van Loosdrecht M."/>
            <person name="Chandran K."/>
        </authorList>
    </citation>
    <scope>NUCLEOTIDE SEQUENCE [LARGE SCALE GENOMIC DNA]</scope>
    <source>
        <strain evidence="8 9">SBR_G</strain>
    </source>
</reference>
<keyword evidence="9" id="KW-1185">Reference proteome</keyword>
<keyword evidence="5" id="KW-0106">Calcium</keyword>
<dbReference type="RefSeq" id="WP_169249529.1">
    <property type="nucleotide sequence ID" value="NZ_SPMZ01000042.1"/>
</dbReference>
<dbReference type="InterPro" id="IPR008707">
    <property type="entry name" value="B-propeller_PilY1"/>
</dbReference>
<organism evidence="8 9">
    <name type="scientific">Candidatus Competibacter phosphatis</name>
    <dbReference type="NCBI Taxonomy" id="221280"/>
    <lineage>
        <taxon>Bacteria</taxon>
        <taxon>Pseudomonadati</taxon>
        <taxon>Pseudomonadota</taxon>
        <taxon>Gammaproteobacteria</taxon>
        <taxon>Candidatus Competibacteraceae</taxon>
        <taxon>Candidatus Competibacter</taxon>
    </lineage>
</organism>
<name>A0ABX1TQH0_9GAMM</name>
<dbReference type="SUPFAM" id="SSF50998">
    <property type="entry name" value="Quinoprotein alcohol dehydrogenase-like"/>
    <property type="match status" value="1"/>
</dbReference>
<proteinExistence type="inferred from homology"/>
<evidence type="ECO:0000256" key="2">
    <source>
        <dbReference type="ARBA" id="ARBA00008387"/>
    </source>
</evidence>
<dbReference type="Proteomes" id="UP000760480">
    <property type="component" value="Unassembled WGS sequence"/>
</dbReference>
<evidence type="ECO:0000259" key="7">
    <source>
        <dbReference type="Pfam" id="PF05567"/>
    </source>
</evidence>
<dbReference type="EMBL" id="SPMZ01000042">
    <property type="protein sequence ID" value="NMQ20264.1"/>
    <property type="molecule type" value="Genomic_DNA"/>
</dbReference>